<feature type="region of interest" description="Disordered" evidence="1">
    <location>
        <begin position="1"/>
        <end position="34"/>
    </location>
</feature>
<keyword evidence="2" id="KW-0472">Membrane</keyword>
<evidence type="ECO:0000256" key="1">
    <source>
        <dbReference type="SAM" id="MobiDB-lite"/>
    </source>
</evidence>
<evidence type="ECO:0000313" key="5">
    <source>
        <dbReference type="Proteomes" id="UP000178999"/>
    </source>
</evidence>
<feature type="compositionally biased region" description="Basic and acidic residues" evidence="1">
    <location>
        <begin position="7"/>
        <end position="34"/>
    </location>
</feature>
<evidence type="ECO:0000313" key="4">
    <source>
        <dbReference type="EMBL" id="OGM79746.1"/>
    </source>
</evidence>
<protein>
    <recommendedName>
        <fullName evidence="3">Beta-lactamase class A catalytic domain-containing protein</fullName>
    </recommendedName>
</protein>
<dbReference type="Proteomes" id="UP000178999">
    <property type="component" value="Unassembled WGS sequence"/>
</dbReference>
<dbReference type="GO" id="GO:0008800">
    <property type="term" value="F:beta-lactamase activity"/>
    <property type="evidence" value="ECO:0007669"/>
    <property type="project" value="InterPro"/>
</dbReference>
<accession>A0A1F8CUI2</accession>
<dbReference type="GO" id="GO:0030655">
    <property type="term" value="P:beta-lactam antibiotic catabolic process"/>
    <property type="evidence" value="ECO:0007669"/>
    <property type="project" value="InterPro"/>
</dbReference>
<feature type="transmembrane region" description="Helical" evidence="2">
    <location>
        <begin position="42"/>
        <end position="62"/>
    </location>
</feature>
<dbReference type="Gene3D" id="3.40.710.10">
    <property type="entry name" value="DD-peptidase/beta-lactamase superfamily"/>
    <property type="match status" value="1"/>
</dbReference>
<dbReference type="STRING" id="1802538.A2382_03275"/>
<dbReference type="InterPro" id="IPR012338">
    <property type="entry name" value="Beta-lactam/transpept-like"/>
</dbReference>
<dbReference type="Pfam" id="PF13354">
    <property type="entry name" value="Beta-lactamase2"/>
    <property type="match status" value="1"/>
</dbReference>
<gene>
    <name evidence="4" type="ORF">A2382_03275</name>
</gene>
<dbReference type="GO" id="GO:0046677">
    <property type="term" value="P:response to antibiotic"/>
    <property type="evidence" value="ECO:0007669"/>
    <property type="project" value="InterPro"/>
</dbReference>
<dbReference type="InterPro" id="IPR000871">
    <property type="entry name" value="Beta-lactam_class-A"/>
</dbReference>
<keyword evidence="2" id="KW-0812">Transmembrane</keyword>
<dbReference type="InterPro" id="IPR045155">
    <property type="entry name" value="Beta-lactam_cat"/>
</dbReference>
<evidence type="ECO:0000256" key="2">
    <source>
        <dbReference type="SAM" id="Phobius"/>
    </source>
</evidence>
<organism evidence="4 5">
    <name type="scientific">Candidatus Woesebacteria bacterium RIFOXYB1_FULL_38_16</name>
    <dbReference type="NCBI Taxonomy" id="1802538"/>
    <lineage>
        <taxon>Bacteria</taxon>
        <taxon>Candidatus Woeseibacteriota</taxon>
    </lineage>
</organism>
<feature type="domain" description="Beta-lactamase class A catalytic" evidence="3">
    <location>
        <begin position="117"/>
        <end position="315"/>
    </location>
</feature>
<dbReference type="SUPFAM" id="SSF56601">
    <property type="entry name" value="beta-lactamase/transpeptidase-like"/>
    <property type="match status" value="1"/>
</dbReference>
<dbReference type="EMBL" id="MGHY01000008">
    <property type="protein sequence ID" value="OGM79746.1"/>
    <property type="molecule type" value="Genomic_DNA"/>
</dbReference>
<dbReference type="PANTHER" id="PTHR35333">
    <property type="entry name" value="BETA-LACTAMASE"/>
    <property type="match status" value="1"/>
</dbReference>
<dbReference type="InterPro" id="IPR010221">
    <property type="entry name" value="VCBS_dom"/>
</dbReference>
<name>A0A1F8CUI2_9BACT</name>
<keyword evidence="2" id="KW-1133">Transmembrane helix</keyword>
<proteinExistence type="predicted"/>
<sequence>MTIIRLQSEKSFPDNTHESENKKTTRRPAPEKPKPWTKKERIFVFSTLALTSLISAVLGFTARKGKLPGVPVLNFPSISLEETYTIQKENGEMKIKSNDEIISKIQAITSALSGVYGIYVVDLNGENSYSINENHTFQAASLVKLPVMAGSLYESDKRTLNLKTKHTLNETDKIAGSGSLYYQPAGSVVTYQKLIEMMGKESDNTAFGIMSDVLGSEKIETHIKRLGMTNTSIDKNKTTPKDIASFFKHITKDNYLSQTSADLLLSYLTDTIYENFLPASLPDDIKVAHKFGRELHVINDAGVVYATNPYIVVILSEGVMESEAEIAIPKISELIYQNALAH</sequence>
<comment type="caution">
    <text evidence="4">The sequence shown here is derived from an EMBL/GenBank/DDBJ whole genome shotgun (WGS) entry which is preliminary data.</text>
</comment>
<reference evidence="4 5" key="1">
    <citation type="journal article" date="2016" name="Nat. Commun.">
        <title>Thousands of microbial genomes shed light on interconnected biogeochemical processes in an aquifer system.</title>
        <authorList>
            <person name="Anantharaman K."/>
            <person name="Brown C.T."/>
            <person name="Hug L.A."/>
            <person name="Sharon I."/>
            <person name="Castelle C.J."/>
            <person name="Probst A.J."/>
            <person name="Thomas B.C."/>
            <person name="Singh A."/>
            <person name="Wilkins M.J."/>
            <person name="Karaoz U."/>
            <person name="Brodie E.L."/>
            <person name="Williams K.H."/>
            <person name="Hubbard S.S."/>
            <person name="Banfield J.F."/>
        </authorList>
    </citation>
    <scope>NUCLEOTIDE SEQUENCE [LARGE SCALE GENOMIC DNA]</scope>
</reference>
<dbReference type="NCBIfam" id="TIGR01965">
    <property type="entry name" value="VCBS_repeat"/>
    <property type="match status" value="1"/>
</dbReference>
<dbReference type="PANTHER" id="PTHR35333:SF3">
    <property type="entry name" value="BETA-LACTAMASE-TYPE TRANSPEPTIDASE FOLD CONTAINING PROTEIN"/>
    <property type="match status" value="1"/>
</dbReference>
<dbReference type="AlphaFoldDB" id="A0A1F8CUI2"/>
<evidence type="ECO:0000259" key="3">
    <source>
        <dbReference type="Pfam" id="PF13354"/>
    </source>
</evidence>